<name>A0A934R2K4_9BACT</name>
<dbReference type="Proteomes" id="UP000600139">
    <property type="component" value="Unassembled WGS sequence"/>
</dbReference>
<feature type="transmembrane region" description="Helical" evidence="1">
    <location>
        <begin position="62"/>
        <end position="80"/>
    </location>
</feature>
<feature type="transmembrane region" description="Helical" evidence="1">
    <location>
        <begin position="6"/>
        <end position="26"/>
    </location>
</feature>
<dbReference type="AlphaFoldDB" id="A0A934R2K4"/>
<comment type="caution">
    <text evidence="2">The sequence shown here is derived from an EMBL/GenBank/DDBJ whole genome shotgun (WGS) entry which is preliminary data.</text>
</comment>
<organism evidence="2 3">
    <name type="scientific">Luteolibacter yonseiensis</name>
    <dbReference type="NCBI Taxonomy" id="1144680"/>
    <lineage>
        <taxon>Bacteria</taxon>
        <taxon>Pseudomonadati</taxon>
        <taxon>Verrucomicrobiota</taxon>
        <taxon>Verrucomicrobiia</taxon>
        <taxon>Verrucomicrobiales</taxon>
        <taxon>Verrucomicrobiaceae</taxon>
        <taxon>Luteolibacter</taxon>
    </lineage>
</organism>
<protein>
    <submittedName>
        <fullName evidence="2">Uncharacterized protein</fullName>
    </submittedName>
</protein>
<dbReference type="EMBL" id="JAENIK010000004">
    <property type="protein sequence ID" value="MBK1814350.1"/>
    <property type="molecule type" value="Genomic_DNA"/>
</dbReference>
<proteinExistence type="predicted"/>
<keyword evidence="1" id="KW-0472">Membrane</keyword>
<sequence>MLQYLPLIAALIAVTFAAPIAFKLFFSGSKEFWECVRYSFKPDFFSWMDNELQRDYGKTLKLGIFISVLLFIGLLTSAFVDGLLN</sequence>
<keyword evidence="3" id="KW-1185">Reference proteome</keyword>
<accession>A0A934R2K4</accession>
<reference evidence="2" key="1">
    <citation type="submission" date="2021-01" db="EMBL/GenBank/DDBJ databases">
        <title>Modified the classification status of verrucomicrobia.</title>
        <authorList>
            <person name="Feng X."/>
        </authorList>
    </citation>
    <scope>NUCLEOTIDE SEQUENCE</scope>
    <source>
        <strain evidence="2">JCM 18052</strain>
    </source>
</reference>
<evidence type="ECO:0000313" key="2">
    <source>
        <dbReference type="EMBL" id="MBK1814350.1"/>
    </source>
</evidence>
<evidence type="ECO:0000313" key="3">
    <source>
        <dbReference type="Proteomes" id="UP000600139"/>
    </source>
</evidence>
<keyword evidence="1" id="KW-1133">Transmembrane helix</keyword>
<evidence type="ECO:0000256" key="1">
    <source>
        <dbReference type="SAM" id="Phobius"/>
    </source>
</evidence>
<keyword evidence="1" id="KW-0812">Transmembrane</keyword>
<dbReference type="RefSeq" id="WP_200349317.1">
    <property type="nucleotide sequence ID" value="NZ_BAABHZ010000010.1"/>
</dbReference>
<gene>
    <name evidence="2" type="ORF">JIN84_01920</name>
</gene>